<dbReference type="InterPro" id="IPR036509">
    <property type="entry name" value="Met_Sox_Rdtase_MsrA_sf"/>
</dbReference>
<keyword evidence="1" id="KW-0732">Signal</keyword>
<sequence>MNILKTIQCCAFLLVGIAMSTAQTRTNPSNQPTELGKVSWYRDYDQALKSSKESGKPVLILFQEVPGCSTCQNYGKDVLSNPLMTEVIENEFVPLAIYNNKGGKDRVILEKYTESAWNNPVVNIVNDKGDKMVKRVAGNYTAQGLYTAMEEALVIYKKEVPAYMKLLGEELHVSSASQQDRYYSMYCFWTGEKELGSQLGVLNTEAGFMKGYEVVKVTYDNTVTSNEQLDQFASRRDMKLIGLDKSYYASSKDEDYYLKHSDYKYLPLSELQRTKINSALGMKNNAIQFLSPKQYKRYKGLRTAKHKAILFDKDFQSSWNSLALN</sequence>
<feature type="signal peptide" evidence="1">
    <location>
        <begin position="1"/>
        <end position="24"/>
    </location>
</feature>
<dbReference type="NCBIfam" id="NF041383">
    <property type="entry name" value="Trx_VPGUxxT_two"/>
    <property type="match status" value="1"/>
</dbReference>
<dbReference type="InterPro" id="IPR036249">
    <property type="entry name" value="Thioredoxin-like_sf"/>
</dbReference>
<gene>
    <name evidence="2" type="ORF">LY01_02886</name>
</gene>
<name>A0A2S6IF17_9FLAO</name>
<reference evidence="2 3" key="1">
    <citation type="submission" date="2018-02" db="EMBL/GenBank/DDBJ databases">
        <title>Genomic Encyclopedia of Archaeal and Bacterial Type Strains, Phase II (KMG-II): from individual species to whole genera.</title>
        <authorList>
            <person name="Goeker M."/>
        </authorList>
    </citation>
    <scope>NUCLEOTIDE SEQUENCE [LARGE SCALE GENOMIC DNA]</scope>
    <source>
        <strain evidence="2 3">DSM 16809</strain>
    </source>
</reference>
<dbReference type="Gene3D" id="3.40.30.10">
    <property type="entry name" value="Glutaredoxin"/>
    <property type="match status" value="1"/>
</dbReference>
<dbReference type="OrthoDB" id="1143360at2"/>
<keyword evidence="3" id="KW-1185">Reference proteome</keyword>
<evidence type="ECO:0000256" key="1">
    <source>
        <dbReference type="SAM" id="SignalP"/>
    </source>
</evidence>
<feature type="chain" id="PRO_5015478956" evidence="1">
    <location>
        <begin position="25"/>
        <end position="325"/>
    </location>
</feature>
<accession>A0A2S6IF17</accession>
<dbReference type="Pfam" id="PF13899">
    <property type="entry name" value="Thioredoxin_7"/>
    <property type="match status" value="1"/>
</dbReference>
<protein>
    <submittedName>
        <fullName evidence="2">Thioredoxin-like protein</fullName>
    </submittedName>
</protein>
<dbReference type="RefSeq" id="WP_104516685.1">
    <property type="nucleotide sequence ID" value="NZ_MQVW01000014.1"/>
</dbReference>
<dbReference type="Proteomes" id="UP000239002">
    <property type="component" value="Unassembled WGS sequence"/>
</dbReference>
<organism evidence="2 3">
    <name type="scientific">Nonlabens xylanidelens</name>
    <dbReference type="NCBI Taxonomy" id="191564"/>
    <lineage>
        <taxon>Bacteria</taxon>
        <taxon>Pseudomonadati</taxon>
        <taxon>Bacteroidota</taxon>
        <taxon>Flavobacteriia</taxon>
        <taxon>Flavobacteriales</taxon>
        <taxon>Flavobacteriaceae</taxon>
        <taxon>Nonlabens</taxon>
    </lineage>
</organism>
<dbReference type="Gene3D" id="3.30.1060.10">
    <property type="entry name" value="Peptide methionine sulphoxide reductase MsrA"/>
    <property type="match status" value="1"/>
</dbReference>
<dbReference type="EMBL" id="PTJE01000009">
    <property type="protein sequence ID" value="PPK92799.1"/>
    <property type="molecule type" value="Genomic_DNA"/>
</dbReference>
<dbReference type="AlphaFoldDB" id="A0A2S6IF17"/>
<proteinExistence type="predicted"/>
<dbReference type="SUPFAM" id="SSF55068">
    <property type="entry name" value="Peptide methionine sulfoxide reductase"/>
    <property type="match status" value="1"/>
</dbReference>
<evidence type="ECO:0000313" key="3">
    <source>
        <dbReference type="Proteomes" id="UP000239002"/>
    </source>
</evidence>
<dbReference type="GO" id="GO:0008113">
    <property type="term" value="F:peptide-methionine (S)-S-oxide reductase activity"/>
    <property type="evidence" value="ECO:0007669"/>
    <property type="project" value="InterPro"/>
</dbReference>
<evidence type="ECO:0000313" key="2">
    <source>
        <dbReference type="EMBL" id="PPK92799.1"/>
    </source>
</evidence>
<dbReference type="SUPFAM" id="SSF52833">
    <property type="entry name" value="Thioredoxin-like"/>
    <property type="match status" value="1"/>
</dbReference>
<comment type="caution">
    <text evidence="2">The sequence shown here is derived from an EMBL/GenBank/DDBJ whole genome shotgun (WGS) entry which is preliminary data.</text>
</comment>